<evidence type="ECO:0000313" key="13">
    <source>
        <dbReference type="Proteomes" id="UP001549366"/>
    </source>
</evidence>
<dbReference type="InterPro" id="IPR001296">
    <property type="entry name" value="Glyco_trans_1"/>
</dbReference>
<reference evidence="12 13" key="1">
    <citation type="submission" date="2024-06" db="EMBL/GenBank/DDBJ databases">
        <title>Genomic Encyclopedia of Type Strains, Phase V (KMG-V): Genome sequencing to study the core and pangenomes of soil and plant-associated prokaryotes.</title>
        <authorList>
            <person name="Whitman W."/>
        </authorList>
    </citation>
    <scope>NUCLEOTIDE SEQUENCE [LARGE SCALE GENOMIC DNA]</scope>
    <source>
        <strain evidence="12 13">NE40</strain>
    </source>
</reference>
<dbReference type="Pfam" id="PF00534">
    <property type="entry name" value="Glycos_transf_1"/>
    <property type="match status" value="1"/>
</dbReference>
<feature type="domain" description="Glycosyl transferase family 1" evidence="10">
    <location>
        <begin position="281"/>
        <end position="434"/>
    </location>
</feature>
<keyword evidence="9" id="KW-1003">Cell membrane</keyword>
<comment type="similarity">
    <text evidence="9">Belongs to the glycosyltransferase group 1 family.</text>
</comment>
<dbReference type="EMBL" id="JBEWTB010000002">
    <property type="protein sequence ID" value="MET4756285.1"/>
    <property type="molecule type" value="Genomic_DNA"/>
</dbReference>
<feature type="domain" description="3-deoxy-D-manno-octulosonic-acid transferase N-terminal" evidence="11">
    <location>
        <begin position="59"/>
        <end position="241"/>
    </location>
</feature>
<name>A0ABV2SEV8_9GAMM</name>
<evidence type="ECO:0000256" key="8">
    <source>
        <dbReference type="ARBA" id="ARBA00049183"/>
    </source>
</evidence>
<evidence type="ECO:0000256" key="2">
    <source>
        <dbReference type="ARBA" id="ARBA00004713"/>
    </source>
</evidence>
<dbReference type="Pfam" id="PF04413">
    <property type="entry name" value="Glycos_transf_N"/>
    <property type="match status" value="1"/>
</dbReference>
<feature type="transmembrane region" description="Helical" evidence="9">
    <location>
        <begin position="30"/>
        <end position="49"/>
    </location>
</feature>
<evidence type="ECO:0000256" key="5">
    <source>
        <dbReference type="ARBA" id="ARBA00022519"/>
    </source>
</evidence>
<accession>A0ABV2SEV8</accession>
<comment type="subcellular location">
    <subcellularLocation>
        <location evidence="1">Cell envelope</location>
    </subcellularLocation>
    <subcellularLocation>
        <location evidence="9">Cell membrane</location>
    </subcellularLocation>
</comment>
<keyword evidence="12" id="KW-0328">Glycosyltransferase</keyword>
<dbReference type="GO" id="GO:0043842">
    <property type="term" value="F:Kdo transferase activity"/>
    <property type="evidence" value="ECO:0007669"/>
    <property type="project" value="UniProtKB-EC"/>
</dbReference>
<sequence>MDRNNGLTICYYFWFLTTWTRHNNTGMNRFIYSALLYLATPLVMLRMLVRARKAPAYRKRWGERFGFFPTLPQDKPVIWVHSVSVGETIASAPMVRELLERYPEHRILVTTMTPTGSDRVKALYGNLLGNRVRHIYCPYDLPDAQNRFLNKIKPELALIIDTELWPNTIAACHKRGIPVIIVNARLSERSARGYARMKGLVSTMLKQIPMVACQSKDDGERFIRLGLPQQQLTITGSVKFDLSISPEIVEQGKHLKSTWKEGLGRPPVVITAASTHEGEDQQILDAFNSLREQHDNLLLVLVPRHPERFDAVNELVKNSRCNVVRHSENQPLTPSTSVVLGDTMGEMMTFFAASDIAFVGGSLIERGGHNMLEPAVLGLPVLSGRHVFNFQDISDSLVRAGGMQLVDSPQQLAEAIARLITDKPHYKEMSQNAAHFVASNRGALEKTLNLINHQLPASDVSDNID</sequence>
<keyword evidence="9" id="KW-0472">Membrane</keyword>
<dbReference type="PANTHER" id="PTHR42755">
    <property type="entry name" value="3-DEOXY-MANNO-OCTULOSONATE CYTIDYLYLTRANSFERASE"/>
    <property type="match status" value="1"/>
</dbReference>
<keyword evidence="5" id="KW-0997">Cell inner membrane</keyword>
<organism evidence="12 13">
    <name type="scientific">Endozoicomonas lisbonensis</name>
    <dbReference type="NCBI Taxonomy" id="3120522"/>
    <lineage>
        <taxon>Bacteria</taxon>
        <taxon>Pseudomonadati</taxon>
        <taxon>Pseudomonadota</taxon>
        <taxon>Gammaproteobacteria</taxon>
        <taxon>Oceanospirillales</taxon>
        <taxon>Endozoicomonadaceae</taxon>
        <taxon>Endozoicomonas</taxon>
    </lineage>
</organism>
<proteinExistence type="inferred from homology"/>
<keyword evidence="6 9" id="KW-0808">Transferase</keyword>
<evidence type="ECO:0000256" key="4">
    <source>
        <dbReference type="ARBA" id="ARBA00019077"/>
    </source>
</evidence>
<evidence type="ECO:0000313" key="12">
    <source>
        <dbReference type="EMBL" id="MET4756285.1"/>
    </source>
</evidence>
<dbReference type="NCBIfam" id="NF004388">
    <property type="entry name" value="PRK05749.1-4"/>
    <property type="match status" value="1"/>
</dbReference>
<gene>
    <name evidence="12" type="ORF">V5J35_001477</name>
</gene>
<dbReference type="EC" id="2.4.99.12" evidence="3 9"/>
<keyword evidence="9" id="KW-0448">Lipopolysaccharide biosynthesis</keyword>
<evidence type="ECO:0000256" key="9">
    <source>
        <dbReference type="RuleBase" id="RU365103"/>
    </source>
</evidence>
<evidence type="ECO:0000256" key="7">
    <source>
        <dbReference type="ARBA" id="ARBA00031445"/>
    </source>
</evidence>
<evidence type="ECO:0000256" key="6">
    <source>
        <dbReference type="ARBA" id="ARBA00022679"/>
    </source>
</evidence>
<dbReference type="RefSeq" id="WP_354010633.1">
    <property type="nucleotide sequence ID" value="NZ_JBEWTA010000001.1"/>
</dbReference>
<evidence type="ECO:0000256" key="1">
    <source>
        <dbReference type="ARBA" id="ARBA00004196"/>
    </source>
</evidence>
<dbReference type="InterPro" id="IPR038107">
    <property type="entry name" value="Glycos_transf_N_sf"/>
</dbReference>
<comment type="caution">
    <text evidence="12">The sequence shown here is derived from an EMBL/GenBank/DDBJ whole genome shotgun (WGS) entry which is preliminary data.</text>
</comment>
<comment type="catalytic activity">
    <reaction evidence="8 9">
        <text>lipid IVA (E. coli) + CMP-3-deoxy-beta-D-manno-octulosonate = alpha-Kdo-(2-&gt;6)-lipid IVA (E. coli) + CMP + H(+)</text>
        <dbReference type="Rhea" id="RHEA:28066"/>
        <dbReference type="ChEBI" id="CHEBI:15378"/>
        <dbReference type="ChEBI" id="CHEBI:58603"/>
        <dbReference type="ChEBI" id="CHEBI:60364"/>
        <dbReference type="ChEBI" id="CHEBI:60377"/>
        <dbReference type="ChEBI" id="CHEBI:85987"/>
        <dbReference type="EC" id="2.4.99.12"/>
    </reaction>
</comment>
<keyword evidence="9" id="KW-0812">Transmembrane</keyword>
<keyword evidence="9" id="KW-1133">Transmembrane helix</keyword>
<dbReference type="InterPro" id="IPR007507">
    <property type="entry name" value="Glycos_transf_N"/>
</dbReference>
<dbReference type="SUPFAM" id="SSF53756">
    <property type="entry name" value="UDP-Glycosyltransferase/glycogen phosphorylase"/>
    <property type="match status" value="1"/>
</dbReference>
<dbReference type="Gene3D" id="3.40.50.2000">
    <property type="entry name" value="Glycogen Phosphorylase B"/>
    <property type="match status" value="1"/>
</dbReference>
<dbReference type="Gene3D" id="3.40.50.11720">
    <property type="entry name" value="3-Deoxy-D-manno-octulosonic-acid transferase, N-terminal domain"/>
    <property type="match status" value="1"/>
</dbReference>
<comment type="function">
    <text evidence="9">Involved in lipopolysaccharide (LPS) biosynthesis. Catalyzes the transfer of 3-deoxy-D-manno-octulosonate (Kdo) residue(s) from CMP-Kdo to lipid IV(A), the tetraacyldisaccharide-1,4'-bisphosphate precursor of lipid A.</text>
</comment>
<comment type="pathway">
    <text evidence="2 9">Bacterial outer membrane biogenesis; LPS core biosynthesis.</text>
</comment>
<evidence type="ECO:0000259" key="10">
    <source>
        <dbReference type="Pfam" id="PF00534"/>
    </source>
</evidence>
<protein>
    <recommendedName>
        <fullName evidence="4 9">3-deoxy-D-manno-octulosonic acid transferase</fullName>
        <shortName evidence="9">Kdo transferase</shortName>
        <ecNumber evidence="3 9">2.4.99.12</ecNumber>
    </recommendedName>
    <alternativeName>
        <fullName evidence="7 9">Lipid IV(A) 3-deoxy-D-manno-octulosonic acid transferase</fullName>
    </alternativeName>
</protein>
<dbReference type="PANTHER" id="PTHR42755:SF1">
    <property type="entry name" value="3-DEOXY-D-MANNO-OCTULOSONIC ACID TRANSFERASE, MITOCHONDRIAL-RELATED"/>
    <property type="match status" value="1"/>
</dbReference>
<dbReference type="Proteomes" id="UP001549366">
    <property type="component" value="Unassembled WGS sequence"/>
</dbReference>
<evidence type="ECO:0000259" key="11">
    <source>
        <dbReference type="Pfam" id="PF04413"/>
    </source>
</evidence>
<keyword evidence="13" id="KW-1185">Reference proteome</keyword>
<evidence type="ECO:0000256" key="3">
    <source>
        <dbReference type="ARBA" id="ARBA00012621"/>
    </source>
</evidence>
<dbReference type="InterPro" id="IPR039901">
    <property type="entry name" value="Kdotransferase"/>
</dbReference>